<dbReference type="Proteomes" id="UP000253319">
    <property type="component" value="Unassembled WGS sequence"/>
</dbReference>
<dbReference type="EMBL" id="QLST01000001">
    <property type="protein sequence ID" value="RBA29701.1"/>
    <property type="molecule type" value="Genomic_DNA"/>
</dbReference>
<dbReference type="PROSITE" id="PS51257">
    <property type="entry name" value="PROKAR_LIPOPROTEIN"/>
    <property type="match status" value="1"/>
</dbReference>
<name>A0A365P512_9FLAO</name>
<accession>A0A365P512</accession>
<reference evidence="1 2" key="1">
    <citation type="submission" date="2018-06" db="EMBL/GenBank/DDBJ databases">
        <title>Flavobacterium tibetense sp. nov., isolated from a wetland YonghuCo on Tibetan Plateau.</title>
        <authorList>
            <person name="Xing P."/>
            <person name="Phurbu D."/>
            <person name="Lu H."/>
        </authorList>
    </citation>
    <scope>NUCLEOTIDE SEQUENCE [LARGE SCALE GENOMIC DNA]</scope>
    <source>
        <strain evidence="1 2">YH5</strain>
    </source>
</reference>
<evidence type="ECO:0000313" key="2">
    <source>
        <dbReference type="Proteomes" id="UP000253319"/>
    </source>
</evidence>
<dbReference type="RefSeq" id="WP_113987584.1">
    <property type="nucleotide sequence ID" value="NZ_QLST01000001.1"/>
</dbReference>
<dbReference type="OrthoDB" id="1350910at2"/>
<organism evidence="1 2">
    <name type="scientific">Flavobacterium tibetense</name>
    <dbReference type="NCBI Taxonomy" id="2233533"/>
    <lineage>
        <taxon>Bacteria</taxon>
        <taxon>Pseudomonadati</taxon>
        <taxon>Bacteroidota</taxon>
        <taxon>Flavobacteriia</taxon>
        <taxon>Flavobacteriales</taxon>
        <taxon>Flavobacteriaceae</taxon>
        <taxon>Flavobacterium</taxon>
    </lineage>
</organism>
<proteinExistence type="predicted"/>
<protein>
    <submittedName>
        <fullName evidence="1">Uncharacterized protein</fullName>
    </submittedName>
</protein>
<keyword evidence="2" id="KW-1185">Reference proteome</keyword>
<comment type="caution">
    <text evidence="1">The sequence shown here is derived from an EMBL/GenBank/DDBJ whole genome shotgun (WGS) entry which is preliminary data.</text>
</comment>
<dbReference type="AlphaFoldDB" id="A0A365P512"/>
<gene>
    <name evidence="1" type="ORF">DPN68_00275</name>
</gene>
<evidence type="ECO:0000313" key="1">
    <source>
        <dbReference type="EMBL" id="RBA29701.1"/>
    </source>
</evidence>
<sequence length="177" mass="20521">MNSKFILPYLLFTIVFVSCKKEKTDNQIESEEKSKTFDVTLNMVVSQDDNFQIFYIDGSNQDFDENKSLWVSVKGSLEPQDIIFNLPEDVIPSNIRLDLGNNENQSAMKLNSFKMSYYDKSYELKDTLILRNFVIGEQLNYDKTTSTLTPNKGKATIYDPLLYPQSNLREEIEKIVK</sequence>